<dbReference type="PROSITE" id="PS51371">
    <property type="entry name" value="CBS"/>
    <property type="match status" value="1"/>
</dbReference>
<dbReference type="KEGG" id="egu:105058998"/>
<feature type="compositionally biased region" description="Low complexity" evidence="4">
    <location>
        <begin position="293"/>
        <end position="303"/>
    </location>
</feature>
<dbReference type="GeneID" id="105058998"/>
<dbReference type="Proteomes" id="UP000504607">
    <property type="component" value="Chromosome 16"/>
</dbReference>
<dbReference type="RefSeq" id="XP_010940409.1">
    <property type="nucleotide sequence ID" value="XM_010942107.3"/>
</dbReference>
<proteinExistence type="predicted"/>
<organism evidence="6 7">
    <name type="scientific">Elaeis guineensis var. tenera</name>
    <name type="common">Oil palm</name>
    <dbReference type="NCBI Taxonomy" id="51953"/>
    <lineage>
        <taxon>Eukaryota</taxon>
        <taxon>Viridiplantae</taxon>
        <taxon>Streptophyta</taxon>
        <taxon>Embryophyta</taxon>
        <taxon>Tracheophyta</taxon>
        <taxon>Spermatophyta</taxon>
        <taxon>Magnoliopsida</taxon>
        <taxon>Liliopsida</taxon>
        <taxon>Arecaceae</taxon>
        <taxon>Arecoideae</taxon>
        <taxon>Cocoseae</taxon>
        <taxon>Elaeidinae</taxon>
        <taxon>Elaeis</taxon>
    </lineage>
</organism>
<sequence>MAVSLLQSHEVSDLCIGKPAVRSLPPSATVGEALLGLKRGGGSFLCVWIADRASPEKKACAGKVCMVDILCYLCAEENISSPSAALGAPLSALLPPKDTSPVLRVEPHSCILEALDVILDGAQNLVVPIRSGAGRKKLLGGGGGGGVVDFCWLTQEDFVRFFLNSIALFSPVPALSVSDLGIVRPAVLAVRPHDPALAALPLIRRALADQTSVAVVTDDGKLIGEISPSTLDHCDEGTAAALAALSAGDLMAWIDFSGAPPEATVRTVKARLREKGLTGMIELLEADLSPPFSSSSGSSSGSSSDEESGRGAGRRLRRLRSSGSYSARMGRRSEEAIVCHPGSSLVAVIIQALAHRVSYVWVVDDDYGLVGIVAFPDILGVFRELLQPPFEKEYSAAEAMTKQKKRESLS</sequence>
<dbReference type="PANTHER" id="PTHR13780">
    <property type="entry name" value="AMP-ACTIVATED PROTEIN KINASE, GAMMA REGULATORY SUBUNIT"/>
    <property type="match status" value="1"/>
</dbReference>
<dbReference type="FunCoup" id="A0A6I9SAJ0">
    <property type="interactions" value="1245"/>
</dbReference>
<protein>
    <submittedName>
        <fullName evidence="7">CBS domain-containing protein CBSX5</fullName>
    </submittedName>
</protein>
<evidence type="ECO:0000256" key="4">
    <source>
        <dbReference type="SAM" id="MobiDB-lite"/>
    </source>
</evidence>
<dbReference type="SUPFAM" id="SSF54631">
    <property type="entry name" value="CBS-domain pair"/>
    <property type="match status" value="2"/>
</dbReference>
<dbReference type="Gene3D" id="3.10.580.10">
    <property type="entry name" value="CBS-domain"/>
    <property type="match status" value="1"/>
</dbReference>
<keyword evidence="1" id="KW-0677">Repeat</keyword>
<evidence type="ECO:0000313" key="7">
    <source>
        <dbReference type="RefSeq" id="XP_010940409.1"/>
    </source>
</evidence>
<evidence type="ECO:0000313" key="6">
    <source>
        <dbReference type="Proteomes" id="UP000504607"/>
    </source>
</evidence>
<accession>A0A6I9SAJ0</accession>
<dbReference type="InterPro" id="IPR046342">
    <property type="entry name" value="CBS_dom_sf"/>
</dbReference>
<dbReference type="InterPro" id="IPR000644">
    <property type="entry name" value="CBS_dom"/>
</dbReference>
<dbReference type="Pfam" id="PF00571">
    <property type="entry name" value="CBS"/>
    <property type="match status" value="2"/>
</dbReference>
<dbReference type="PANTHER" id="PTHR13780:SF128">
    <property type="entry name" value="CBS DOMAIN-CONTAINING PROTEIN"/>
    <property type="match status" value="1"/>
</dbReference>
<evidence type="ECO:0000259" key="5">
    <source>
        <dbReference type="PROSITE" id="PS51371"/>
    </source>
</evidence>
<name>A0A6I9SAJ0_ELAGV</name>
<dbReference type="InParanoid" id="A0A6I9SAJ0"/>
<keyword evidence="6" id="KW-1185">Reference proteome</keyword>
<gene>
    <name evidence="7" type="primary">LOC105058998</name>
</gene>
<feature type="domain" description="CBS" evidence="5">
    <location>
        <begin position="329"/>
        <end position="393"/>
    </location>
</feature>
<evidence type="ECO:0000256" key="2">
    <source>
        <dbReference type="ARBA" id="ARBA00023122"/>
    </source>
</evidence>
<evidence type="ECO:0000256" key="3">
    <source>
        <dbReference type="PROSITE-ProRule" id="PRU00703"/>
    </source>
</evidence>
<dbReference type="GO" id="GO:0005737">
    <property type="term" value="C:cytoplasm"/>
    <property type="evidence" value="ECO:0007669"/>
    <property type="project" value="TreeGrafter"/>
</dbReference>
<reference evidence="7" key="1">
    <citation type="submission" date="2025-08" db="UniProtKB">
        <authorList>
            <consortium name="RefSeq"/>
        </authorList>
    </citation>
    <scope>IDENTIFICATION</scope>
</reference>
<evidence type="ECO:0000256" key="1">
    <source>
        <dbReference type="ARBA" id="ARBA00022737"/>
    </source>
</evidence>
<feature type="region of interest" description="Disordered" evidence="4">
    <location>
        <begin position="288"/>
        <end position="316"/>
    </location>
</feature>
<dbReference type="InterPro" id="IPR050511">
    <property type="entry name" value="AMPK_gamma/SDS23_families"/>
</dbReference>
<keyword evidence="2 3" id="KW-0129">CBS domain</keyword>
<dbReference type="GO" id="GO:0005634">
    <property type="term" value="C:nucleus"/>
    <property type="evidence" value="ECO:0007669"/>
    <property type="project" value="TreeGrafter"/>
</dbReference>
<dbReference type="OrthoDB" id="681454at2759"/>
<dbReference type="AlphaFoldDB" id="A0A6I9SAJ0"/>